<dbReference type="STRING" id="150121.SAMN06296010_1120"/>
<feature type="transmembrane region" description="Helical" evidence="2">
    <location>
        <begin position="289"/>
        <end position="308"/>
    </location>
</feature>
<keyword evidence="2" id="KW-0812">Transmembrane</keyword>
<feature type="transmembrane region" description="Helical" evidence="2">
    <location>
        <begin position="60"/>
        <end position="89"/>
    </location>
</feature>
<feature type="transmembrane region" description="Helical" evidence="2">
    <location>
        <begin position="21"/>
        <end position="40"/>
    </location>
</feature>
<evidence type="ECO:0000313" key="3">
    <source>
        <dbReference type="EMBL" id="SMG23668.1"/>
    </source>
</evidence>
<feature type="transmembrane region" description="Helical" evidence="2">
    <location>
        <begin position="139"/>
        <end position="161"/>
    </location>
</feature>
<accession>A0A1X7J9K9</accession>
<dbReference type="EMBL" id="FXAY01000002">
    <property type="protein sequence ID" value="SMG23668.1"/>
    <property type="molecule type" value="Genomic_DNA"/>
</dbReference>
<evidence type="ECO:0000256" key="1">
    <source>
        <dbReference type="SAM" id="MobiDB-lite"/>
    </source>
</evidence>
<keyword evidence="2" id="KW-1133">Transmembrane helix</keyword>
<gene>
    <name evidence="3" type="ORF">SAMN06296010_1120</name>
</gene>
<proteinExistence type="predicted"/>
<dbReference type="Proteomes" id="UP000193244">
    <property type="component" value="Unassembled WGS sequence"/>
</dbReference>
<name>A0A1X7J9K9_9MICO</name>
<feature type="region of interest" description="Disordered" evidence="1">
    <location>
        <begin position="416"/>
        <end position="438"/>
    </location>
</feature>
<dbReference type="AlphaFoldDB" id="A0A1X7J9K9"/>
<reference evidence="4" key="1">
    <citation type="submission" date="2017-04" db="EMBL/GenBank/DDBJ databases">
        <authorList>
            <person name="Varghese N."/>
            <person name="Submissions S."/>
        </authorList>
    </citation>
    <scope>NUCLEOTIDE SEQUENCE [LARGE SCALE GENOMIC DNA]</scope>
    <source>
        <strain evidence="4">VKM Ac-2510</strain>
    </source>
</reference>
<evidence type="ECO:0000313" key="4">
    <source>
        <dbReference type="Proteomes" id="UP000193244"/>
    </source>
</evidence>
<keyword evidence="4" id="KW-1185">Reference proteome</keyword>
<protein>
    <submittedName>
        <fullName evidence="3">Uncharacterized protein</fullName>
    </submittedName>
</protein>
<keyword evidence="2" id="KW-0472">Membrane</keyword>
<feature type="transmembrane region" description="Helical" evidence="2">
    <location>
        <begin position="110"/>
        <end position="133"/>
    </location>
</feature>
<feature type="transmembrane region" description="Helical" evidence="2">
    <location>
        <begin position="229"/>
        <end position="254"/>
    </location>
</feature>
<sequence>MYGPPRAWALVFLSPSPLLTYGVPVIFAAVVATVVGLTIVPNEAVVIVNGNLTQLTSSTAGLVAAVVAAVLLCAGHAFGITAATHSLIANTTDSSLPARAAWGRAARRPGLVVLAFVGALALFVAAVAASVALAIAPLWAIGGLVLALIVLIVVAPLLLAWPQLFLRSASWGQALARAWRSGKVVVSGRAEDRTPRVNLIIATVVVGGLGVGLRLLAGLMPQSLLSAMVAVALGIVVPAVFVLVLSAVAVRAVVVREESRARIATQPIVPMSAPSWAEKESDAGTRGGALVGLAVLLVPALLAAPLALVNPWGFASYSAVTMPTIEDSASIVPVGDDGTAVLSANVGYDRFSMRLCKGASCSPISTLSSYLSTDTVETDDGGLFTAQWMFVGDEEDTADNRFELDAVSTSADELRRWDDTNRSGGPSSSIPPGDRTTVATLDSTFSEDDEVDARTVTDRSAVAVSNDGEYPVIAAVARRTGGPPEATMWIVFCDDDACSSATTKTTQLEWIGGSPSSASIDLVVTEDGTAVVTLADREDSRSPEPIPALRVFSTKADSAEFRVEAPLLADITETDEARYSGYDETFGARIELGADGLPVLLSRPEGSSELRLISCADASCASAGTRDLTGFDSWSRTPAFAIDESGRPLIAVADKRRASLDLIDCLDAACSDLESRSIAKLALDDDLSSTEALALSLDSRGNPIIAVGDRLAGDVRTDVDTFDYEPGEARPPRNDQRWAGTVLNCSDARCGLK</sequence>
<evidence type="ECO:0000256" key="2">
    <source>
        <dbReference type="SAM" id="Phobius"/>
    </source>
</evidence>
<feature type="compositionally biased region" description="Low complexity" evidence="1">
    <location>
        <begin position="423"/>
        <end position="433"/>
    </location>
</feature>
<feature type="transmembrane region" description="Helical" evidence="2">
    <location>
        <begin position="197"/>
        <end position="217"/>
    </location>
</feature>
<organism evidence="3 4">
    <name type="scientific">Agreia pratensis</name>
    <dbReference type="NCBI Taxonomy" id="150121"/>
    <lineage>
        <taxon>Bacteria</taxon>
        <taxon>Bacillati</taxon>
        <taxon>Actinomycetota</taxon>
        <taxon>Actinomycetes</taxon>
        <taxon>Micrococcales</taxon>
        <taxon>Microbacteriaceae</taxon>
        <taxon>Agreia</taxon>
    </lineage>
</organism>